<keyword evidence="3" id="KW-1185">Reference proteome</keyword>
<evidence type="ECO:0000313" key="3">
    <source>
        <dbReference type="Proteomes" id="UP000789706"/>
    </source>
</evidence>
<dbReference type="Gene3D" id="1.10.510.10">
    <property type="entry name" value="Transferase(Phosphotransferase) domain 1"/>
    <property type="match status" value="1"/>
</dbReference>
<comment type="caution">
    <text evidence="2">The sequence shown here is derived from an EMBL/GenBank/DDBJ whole genome shotgun (WGS) entry which is preliminary data.</text>
</comment>
<proteinExistence type="predicted"/>
<sequence length="273" mass="32395">MYTKEHFIKNFGTWTSGNANIDKVIQEFQINNPEFNLQWIAYDNFHDIKYIGNSEHYTLHSATLRNYMDWEYCIVTLKELKDYNILEFLNSIKKVGVDVFNSYCFTRCFGISKNPSTNSYNIVMESRDDTIHNLSDFFLKLGWDQKIFLLRKIIRGLNILHENDFIHCDLHSKNILMTYCDLDDLDSSYVLIDPEFLDADDNREIMNKSREQKLLRSLHIFHPQSCYIGRRIYTFYELRDSLEDIKSGKCADPNLYTYNMDSEESSMCIDLET</sequence>
<dbReference type="PROSITE" id="PS50011">
    <property type="entry name" value="PROTEIN_KINASE_DOM"/>
    <property type="match status" value="1"/>
</dbReference>
<dbReference type="OrthoDB" id="2313242at2759"/>
<dbReference type="AlphaFoldDB" id="A0A9N8YZU4"/>
<dbReference type="Proteomes" id="UP000789706">
    <property type="component" value="Unassembled WGS sequence"/>
</dbReference>
<dbReference type="InterPro" id="IPR011009">
    <property type="entry name" value="Kinase-like_dom_sf"/>
</dbReference>
<evidence type="ECO:0000313" key="2">
    <source>
        <dbReference type="EMBL" id="CAG8458759.1"/>
    </source>
</evidence>
<gene>
    <name evidence="2" type="ORF">DEBURN_LOCUS2562</name>
</gene>
<dbReference type="SUPFAM" id="SSF56112">
    <property type="entry name" value="Protein kinase-like (PK-like)"/>
    <property type="match status" value="1"/>
</dbReference>
<dbReference type="InterPro" id="IPR000719">
    <property type="entry name" value="Prot_kinase_dom"/>
</dbReference>
<dbReference type="GO" id="GO:0005524">
    <property type="term" value="F:ATP binding"/>
    <property type="evidence" value="ECO:0007669"/>
    <property type="project" value="InterPro"/>
</dbReference>
<dbReference type="GO" id="GO:0004672">
    <property type="term" value="F:protein kinase activity"/>
    <property type="evidence" value="ECO:0007669"/>
    <property type="project" value="InterPro"/>
</dbReference>
<name>A0A9N8YZU4_9GLOM</name>
<feature type="domain" description="Protein kinase" evidence="1">
    <location>
        <begin position="45"/>
        <end position="273"/>
    </location>
</feature>
<reference evidence="2" key="1">
    <citation type="submission" date="2021-06" db="EMBL/GenBank/DDBJ databases">
        <authorList>
            <person name="Kallberg Y."/>
            <person name="Tangrot J."/>
            <person name="Rosling A."/>
        </authorList>
    </citation>
    <scope>NUCLEOTIDE SEQUENCE</scope>
    <source>
        <strain evidence="2">AZ414A</strain>
    </source>
</reference>
<evidence type="ECO:0000259" key="1">
    <source>
        <dbReference type="PROSITE" id="PS50011"/>
    </source>
</evidence>
<dbReference type="EMBL" id="CAJVPK010000142">
    <property type="protein sequence ID" value="CAG8458759.1"/>
    <property type="molecule type" value="Genomic_DNA"/>
</dbReference>
<organism evidence="2 3">
    <name type="scientific">Diversispora eburnea</name>
    <dbReference type="NCBI Taxonomy" id="1213867"/>
    <lineage>
        <taxon>Eukaryota</taxon>
        <taxon>Fungi</taxon>
        <taxon>Fungi incertae sedis</taxon>
        <taxon>Mucoromycota</taxon>
        <taxon>Glomeromycotina</taxon>
        <taxon>Glomeromycetes</taxon>
        <taxon>Diversisporales</taxon>
        <taxon>Diversisporaceae</taxon>
        <taxon>Diversispora</taxon>
    </lineage>
</organism>
<protein>
    <submittedName>
        <fullName evidence="2">3554_t:CDS:1</fullName>
    </submittedName>
</protein>
<accession>A0A9N8YZU4</accession>